<dbReference type="InterPro" id="IPR036186">
    <property type="entry name" value="Serpin_sf"/>
</dbReference>
<dbReference type="Pfam" id="PF00079">
    <property type="entry name" value="Serpin"/>
    <property type="match status" value="1"/>
</dbReference>
<dbReference type="InterPro" id="IPR000215">
    <property type="entry name" value="Serpin_fam"/>
</dbReference>
<dbReference type="PANTHER" id="PTHR11461">
    <property type="entry name" value="SERINE PROTEASE INHIBITOR, SERPIN"/>
    <property type="match status" value="1"/>
</dbReference>
<gene>
    <name evidence="3" type="ORF">SAMN05421810_104188</name>
</gene>
<dbReference type="AlphaFoldDB" id="A0A1I5V2K7"/>
<dbReference type="SMART" id="SM00093">
    <property type="entry name" value="SERPIN"/>
    <property type="match status" value="1"/>
</dbReference>
<evidence type="ECO:0000313" key="3">
    <source>
        <dbReference type="EMBL" id="SFQ01186.1"/>
    </source>
</evidence>
<accession>A0A1I5V2K7</accession>
<dbReference type="EMBL" id="FOWW01000004">
    <property type="protein sequence ID" value="SFQ01186.1"/>
    <property type="molecule type" value="Genomic_DNA"/>
</dbReference>
<evidence type="ECO:0000256" key="1">
    <source>
        <dbReference type="RuleBase" id="RU000411"/>
    </source>
</evidence>
<dbReference type="GO" id="GO:0004867">
    <property type="term" value="F:serine-type endopeptidase inhibitor activity"/>
    <property type="evidence" value="ECO:0007669"/>
    <property type="project" value="InterPro"/>
</dbReference>
<dbReference type="SUPFAM" id="SSF56574">
    <property type="entry name" value="Serpins"/>
    <property type="match status" value="1"/>
</dbReference>
<comment type="similarity">
    <text evidence="1">Belongs to the serpin family.</text>
</comment>
<dbReference type="RefSeq" id="WP_092530579.1">
    <property type="nucleotide sequence ID" value="NZ_FOWW01000004.1"/>
</dbReference>
<evidence type="ECO:0000259" key="2">
    <source>
        <dbReference type="SMART" id="SM00093"/>
    </source>
</evidence>
<dbReference type="Proteomes" id="UP000198727">
    <property type="component" value="Unassembled WGS sequence"/>
</dbReference>
<dbReference type="Gene3D" id="3.30.497.10">
    <property type="entry name" value="Antithrombin, subunit I, domain 2"/>
    <property type="match status" value="1"/>
</dbReference>
<dbReference type="InterPro" id="IPR023795">
    <property type="entry name" value="Serpin_CS"/>
</dbReference>
<dbReference type="PANTHER" id="PTHR11461:SF211">
    <property type="entry name" value="GH10112P-RELATED"/>
    <property type="match status" value="1"/>
</dbReference>
<protein>
    <submittedName>
        <fullName evidence="3">Serpin B</fullName>
    </submittedName>
</protein>
<dbReference type="OrthoDB" id="9764871at2"/>
<name>A0A1I5V2K7_9PSEU</name>
<reference evidence="4" key="1">
    <citation type="submission" date="2016-10" db="EMBL/GenBank/DDBJ databases">
        <authorList>
            <person name="Varghese N."/>
            <person name="Submissions S."/>
        </authorList>
    </citation>
    <scope>NUCLEOTIDE SEQUENCE [LARGE SCALE GENOMIC DNA]</scope>
    <source>
        <strain evidence="4">CGMCC 4.5579</strain>
    </source>
</reference>
<dbReference type="Gene3D" id="2.30.39.10">
    <property type="entry name" value="Alpha-1-antitrypsin, domain 1"/>
    <property type="match status" value="1"/>
</dbReference>
<dbReference type="PROSITE" id="PS00284">
    <property type="entry name" value="SERPIN"/>
    <property type="match status" value="1"/>
</dbReference>
<dbReference type="STRING" id="587909.SAMN05421810_104188"/>
<dbReference type="CDD" id="cd19590">
    <property type="entry name" value="serpin_thermopin-like"/>
    <property type="match status" value="1"/>
</dbReference>
<dbReference type="InterPro" id="IPR023796">
    <property type="entry name" value="Serpin_dom"/>
</dbReference>
<feature type="domain" description="Serpin" evidence="2">
    <location>
        <begin position="15"/>
        <end position="372"/>
    </location>
</feature>
<proteinExistence type="inferred from homology"/>
<evidence type="ECO:0000313" key="4">
    <source>
        <dbReference type="Proteomes" id="UP000198727"/>
    </source>
</evidence>
<dbReference type="InterPro" id="IPR042178">
    <property type="entry name" value="Serpin_sf_1"/>
</dbReference>
<organism evidence="3 4">
    <name type="scientific">Amycolatopsis arida</name>
    <dbReference type="NCBI Taxonomy" id="587909"/>
    <lineage>
        <taxon>Bacteria</taxon>
        <taxon>Bacillati</taxon>
        <taxon>Actinomycetota</taxon>
        <taxon>Actinomycetes</taxon>
        <taxon>Pseudonocardiales</taxon>
        <taxon>Pseudonocardiaceae</taxon>
        <taxon>Amycolatopsis</taxon>
    </lineage>
</organism>
<dbReference type="InterPro" id="IPR042185">
    <property type="entry name" value="Serpin_sf_2"/>
</dbReference>
<sequence length="372" mass="40064">MADREPEHAHLSFALALHRSVAGAAGDSCLSPYSVASALTLAARAARGDTAGELAHLLAGSPAGLPEQAALLRAAAELAEPAERQEEPVLAVANTLWAWEKLPIRDEFRAELAGWVGGRVATAPFAEDPEGARRIINDDIDRATHGLVPELLTPGTVRDDTVAALVNALYLRTAWVFPFPESDTAEADFTAPDGVRRVPTMYQVERLGYAADAGWQVVSLPAVGGVQAVVLLPDGDLADREPGLDADTLGRLLAGTRERLVHLWLPRIRLDLRSELTRPLRALGVRTMFTSAADFGGLTDDPRLLVSDVLHQAVLRLDERGLEGAAATAVMMRLVMMPEGDPVEVRVDRPFLLLVRHAMTGAVYFLARITRP</sequence>
<dbReference type="GO" id="GO:0005615">
    <property type="term" value="C:extracellular space"/>
    <property type="evidence" value="ECO:0007669"/>
    <property type="project" value="InterPro"/>
</dbReference>
<keyword evidence="4" id="KW-1185">Reference proteome</keyword>